<evidence type="ECO:0000313" key="3">
    <source>
        <dbReference type="Proteomes" id="UP001217485"/>
    </source>
</evidence>
<name>A0ABT5BZ57_9BACT</name>
<dbReference type="PROSITE" id="PS51257">
    <property type="entry name" value="PROKAR_LIPOPROTEIN"/>
    <property type="match status" value="1"/>
</dbReference>
<protein>
    <submittedName>
        <fullName evidence="2">YXWGXW repeat-containing protein</fullName>
    </submittedName>
</protein>
<evidence type="ECO:0000256" key="1">
    <source>
        <dbReference type="SAM" id="SignalP"/>
    </source>
</evidence>
<feature type="signal peptide" evidence="1">
    <location>
        <begin position="1"/>
        <end position="20"/>
    </location>
</feature>
<dbReference type="EMBL" id="JAQNDK010000002">
    <property type="protein sequence ID" value="MDC0679438.1"/>
    <property type="molecule type" value="Genomic_DNA"/>
</dbReference>
<feature type="chain" id="PRO_5045288874" evidence="1">
    <location>
        <begin position="21"/>
        <end position="119"/>
    </location>
</feature>
<proteinExistence type="predicted"/>
<keyword evidence="1" id="KW-0732">Signal</keyword>
<evidence type="ECO:0000313" key="2">
    <source>
        <dbReference type="EMBL" id="MDC0679438.1"/>
    </source>
</evidence>
<dbReference type="RefSeq" id="WP_272096415.1">
    <property type="nucleotide sequence ID" value="NZ_JAQNDK010000002.1"/>
</dbReference>
<reference evidence="2 3" key="1">
    <citation type="submission" date="2023-01" db="EMBL/GenBank/DDBJ databases">
        <title>Minimal conservation of predation-associated metabolite biosynthetic gene clusters underscores biosynthetic potential of Myxococcota including descriptions for ten novel species: Archangium lansinium sp. nov., Myxococcus landrumus sp. nov., Nannocystis bai.</title>
        <authorList>
            <person name="Ahearne A."/>
            <person name="Stevens C."/>
            <person name="Dowd S."/>
        </authorList>
    </citation>
    <scope>NUCLEOTIDE SEQUENCE [LARGE SCALE GENOMIC DNA]</scope>
    <source>
        <strain evidence="2 3">WIWO2</strain>
    </source>
</reference>
<comment type="caution">
    <text evidence="2">The sequence shown here is derived from an EMBL/GenBank/DDBJ whole genome shotgun (WGS) entry which is preliminary data.</text>
</comment>
<gene>
    <name evidence="2" type="ORF">POL72_16965</name>
</gene>
<keyword evidence="3" id="KW-1185">Reference proteome</keyword>
<organism evidence="2 3">
    <name type="scientific">Sorangium atrum</name>
    <dbReference type="NCBI Taxonomy" id="2995308"/>
    <lineage>
        <taxon>Bacteria</taxon>
        <taxon>Pseudomonadati</taxon>
        <taxon>Myxococcota</taxon>
        <taxon>Polyangia</taxon>
        <taxon>Polyangiales</taxon>
        <taxon>Polyangiaceae</taxon>
        <taxon>Sorangium</taxon>
    </lineage>
</organism>
<dbReference type="Proteomes" id="UP001217485">
    <property type="component" value="Unassembled WGS sequence"/>
</dbReference>
<accession>A0ABT5BZ57</accession>
<sequence length="119" mass="13153">MNAALRRALRIPLASLLVLAGCGSSLPLPPTGPHLPSETTVVVPYPPPPARVEIISPSERPGDVWIDGEWQWRSRRWAWQQGRWEAVPPGAYFAPATTVRRSDGSLVWFAGVWHLPGKK</sequence>